<evidence type="ECO:0000313" key="2">
    <source>
        <dbReference type="Proteomes" id="UP000034160"/>
    </source>
</evidence>
<gene>
    <name evidence="1" type="ORF">UU93_C0010G0027</name>
</gene>
<reference evidence="1 2" key="1">
    <citation type="journal article" date="2015" name="Nature">
        <title>rRNA introns, odd ribosomes, and small enigmatic genomes across a large radiation of phyla.</title>
        <authorList>
            <person name="Brown C.T."/>
            <person name="Hug L.A."/>
            <person name="Thomas B.C."/>
            <person name="Sharon I."/>
            <person name="Castelle C.J."/>
            <person name="Singh A."/>
            <person name="Wilkins M.J."/>
            <person name="Williams K.H."/>
            <person name="Banfield J.F."/>
        </authorList>
    </citation>
    <scope>NUCLEOTIDE SEQUENCE [LARGE SCALE GENOMIC DNA]</scope>
</reference>
<protein>
    <submittedName>
        <fullName evidence="1">Uncharacterized protein</fullName>
    </submittedName>
</protein>
<name>A0A0G1B3N5_9BACT</name>
<proteinExistence type="predicted"/>
<dbReference type="Proteomes" id="UP000034160">
    <property type="component" value="Unassembled WGS sequence"/>
</dbReference>
<accession>A0A0G1B3N5</accession>
<comment type="caution">
    <text evidence="1">The sequence shown here is derived from an EMBL/GenBank/DDBJ whole genome shotgun (WGS) entry which is preliminary data.</text>
</comment>
<organism evidence="1 2">
    <name type="scientific">Candidatus Amesbacteria bacterium GW2011_GWA2_42_12</name>
    <dbReference type="NCBI Taxonomy" id="1618356"/>
    <lineage>
        <taxon>Bacteria</taxon>
        <taxon>Candidatus Amesiibacteriota</taxon>
    </lineage>
</organism>
<dbReference type="AlphaFoldDB" id="A0A0G1B3N5"/>
<evidence type="ECO:0000313" key="1">
    <source>
        <dbReference type="EMBL" id="KKS32123.1"/>
    </source>
</evidence>
<dbReference type="EMBL" id="LCCN01000010">
    <property type="protein sequence ID" value="KKS32123.1"/>
    <property type="molecule type" value="Genomic_DNA"/>
</dbReference>
<sequence length="208" mass="22364">MATERDGFVQTVESILSDLRSKKASSVELNGPKFVSWARVLLAGPATLKGTSLKFKEPEIKNGPHLVIKNPGLLTVSINDAQALVRVSRMEGEVKVKAGFVDPKIADLKLESLQLALSNSREAPGQLTVGSIEVVPNVVMGQNVGELMDGQIGGIKVMARLYSVLSEQFGANGVRLLPLEKNGLIMNITDHNTVAVRRLIPVKYPTVG</sequence>